<dbReference type="SMART" id="SM00530">
    <property type="entry name" value="HTH_XRE"/>
    <property type="match status" value="1"/>
</dbReference>
<dbReference type="InterPro" id="IPR010982">
    <property type="entry name" value="Lambda_DNA-bd_dom_sf"/>
</dbReference>
<organism evidence="2 3">
    <name type="scientific">Agrobacterium tumefaciens</name>
    <dbReference type="NCBI Taxonomy" id="358"/>
    <lineage>
        <taxon>Bacteria</taxon>
        <taxon>Pseudomonadati</taxon>
        <taxon>Pseudomonadota</taxon>
        <taxon>Alphaproteobacteria</taxon>
        <taxon>Hyphomicrobiales</taxon>
        <taxon>Rhizobiaceae</taxon>
        <taxon>Rhizobium/Agrobacterium group</taxon>
        <taxon>Agrobacterium</taxon>
        <taxon>Agrobacterium tumefaciens complex</taxon>
    </lineage>
</organism>
<evidence type="ECO:0000259" key="1">
    <source>
        <dbReference type="PROSITE" id="PS50943"/>
    </source>
</evidence>
<dbReference type="AlphaFoldDB" id="A0A2L2LI25"/>
<dbReference type="EMBL" id="CP026925">
    <property type="protein sequence ID" value="AVH43979.1"/>
    <property type="molecule type" value="Genomic_DNA"/>
</dbReference>
<dbReference type="InterPro" id="IPR001387">
    <property type="entry name" value="Cro/C1-type_HTH"/>
</dbReference>
<reference evidence="2 3" key="1">
    <citation type="submission" date="2018-02" db="EMBL/GenBank/DDBJ databases">
        <title>Complete genome sequence of Agrobacterium tumefaciens 1D1609.</title>
        <authorList>
            <person name="Cho S.-T."/>
            <person name="Haryono M."/>
            <person name="Chang H.-H."/>
            <person name="Santos M.N."/>
            <person name="Lai E.-M."/>
            <person name="Kuo C.-H."/>
        </authorList>
    </citation>
    <scope>NUCLEOTIDE SEQUENCE [LARGE SCALE GENOMIC DNA]</scope>
    <source>
        <strain evidence="2 3">1D1609</strain>
    </source>
</reference>
<protein>
    <recommendedName>
        <fullName evidence="1">HTH cro/C1-type domain-containing protein</fullName>
    </recommendedName>
</protein>
<proteinExistence type="predicted"/>
<gene>
    <name evidence="2" type="ORF">At1D1609_39320</name>
</gene>
<sequence length="243" mass="27491">METVLTEFHSIARGIRLARKQLKMNQAEFAAALNASQGSVSKWESGKEVPRLETLQRIAALHPGFEYMPTEPRVVEFLHEVMDTVMSVPVVGFFMEGGPSTRYTKDIECRLLVPQEWLGRPMEAYLSEARSENERRRGGTKLLLVALFSENDTPEDLRGGEYLIGKKRMTDDSEELFLATMIRGKGQNSLWPKNDFVKRKSLPVVLDDDGKPLDSGYRVIGVVIATMSYDLQVRADMMEPAEF</sequence>
<dbReference type="Pfam" id="PF01381">
    <property type="entry name" value="HTH_3"/>
    <property type="match status" value="1"/>
</dbReference>
<dbReference type="SUPFAM" id="SSF47413">
    <property type="entry name" value="lambda repressor-like DNA-binding domains"/>
    <property type="match status" value="1"/>
</dbReference>
<dbReference type="GO" id="GO:0003677">
    <property type="term" value="F:DNA binding"/>
    <property type="evidence" value="ECO:0007669"/>
    <property type="project" value="InterPro"/>
</dbReference>
<evidence type="ECO:0000313" key="2">
    <source>
        <dbReference type="EMBL" id="AVH43979.1"/>
    </source>
</evidence>
<dbReference type="Proteomes" id="UP000237717">
    <property type="component" value="Chromosome II"/>
</dbReference>
<feature type="domain" description="HTH cro/C1-type" evidence="1">
    <location>
        <begin position="15"/>
        <end position="61"/>
    </location>
</feature>
<dbReference type="PROSITE" id="PS50943">
    <property type="entry name" value="HTH_CROC1"/>
    <property type="match status" value="1"/>
</dbReference>
<dbReference type="CDD" id="cd00093">
    <property type="entry name" value="HTH_XRE"/>
    <property type="match status" value="1"/>
</dbReference>
<dbReference type="Gene3D" id="1.10.260.40">
    <property type="entry name" value="lambda repressor-like DNA-binding domains"/>
    <property type="match status" value="1"/>
</dbReference>
<accession>A0A2L2LI25</accession>
<name>A0A2L2LI25_AGRTU</name>
<evidence type="ECO:0000313" key="3">
    <source>
        <dbReference type="Proteomes" id="UP000237717"/>
    </source>
</evidence>